<evidence type="ECO:0000313" key="4">
    <source>
        <dbReference type="Proteomes" id="UP000267049"/>
    </source>
</evidence>
<keyword evidence="4" id="KW-1185">Reference proteome</keyword>
<dbReference type="InterPro" id="IPR036390">
    <property type="entry name" value="WH_DNA-bd_sf"/>
</dbReference>
<dbReference type="Pfam" id="PF02082">
    <property type="entry name" value="Rrf2"/>
    <property type="match status" value="1"/>
</dbReference>
<evidence type="ECO:0000256" key="2">
    <source>
        <dbReference type="SAM" id="MobiDB-lite"/>
    </source>
</evidence>
<dbReference type="GO" id="GO:0005829">
    <property type="term" value="C:cytosol"/>
    <property type="evidence" value="ECO:0007669"/>
    <property type="project" value="TreeGrafter"/>
</dbReference>
<accession>A0A3M8SRB4</accession>
<dbReference type="PANTHER" id="PTHR33221:SF5">
    <property type="entry name" value="HTH-TYPE TRANSCRIPTIONAL REGULATOR ISCR"/>
    <property type="match status" value="1"/>
</dbReference>
<dbReference type="RefSeq" id="WP_123088086.1">
    <property type="nucleotide sequence ID" value="NZ_RIBS01000004.1"/>
</dbReference>
<dbReference type="NCBIfam" id="TIGR00738">
    <property type="entry name" value="rrf2_super"/>
    <property type="match status" value="1"/>
</dbReference>
<dbReference type="AlphaFoldDB" id="A0A3M8SRB4"/>
<dbReference type="Proteomes" id="UP000267049">
    <property type="component" value="Unassembled WGS sequence"/>
</dbReference>
<dbReference type="GO" id="GO:0003677">
    <property type="term" value="F:DNA binding"/>
    <property type="evidence" value="ECO:0007669"/>
    <property type="project" value="UniProtKB-KW"/>
</dbReference>
<dbReference type="Gene3D" id="1.10.10.10">
    <property type="entry name" value="Winged helix-like DNA-binding domain superfamily/Winged helix DNA-binding domain"/>
    <property type="match status" value="1"/>
</dbReference>
<evidence type="ECO:0000256" key="1">
    <source>
        <dbReference type="ARBA" id="ARBA00023125"/>
    </source>
</evidence>
<dbReference type="InterPro" id="IPR036388">
    <property type="entry name" value="WH-like_DNA-bd_sf"/>
</dbReference>
<keyword evidence="1" id="KW-0238">DNA-binding</keyword>
<gene>
    <name evidence="3" type="ORF">EER27_10740</name>
</gene>
<organism evidence="3 4">
    <name type="scientific">Montanilutibacter psychrotolerans</name>
    <dbReference type="NCBI Taxonomy" id="1327343"/>
    <lineage>
        <taxon>Bacteria</taxon>
        <taxon>Pseudomonadati</taxon>
        <taxon>Pseudomonadota</taxon>
        <taxon>Gammaproteobacteria</taxon>
        <taxon>Lysobacterales</taxon>
        <taxon>Lysobacteraceae</taxon>
        <taxon>Montanilutibacter</taxon>
    </lineage>
</organism>
<comment type="caution">
    <text evidence="3">The sequence shown here is derived from an EMBL/GenBank/DDBJ whole genome shotgun (WGS) entry which is preliminary data.</text>
</comment>
<dbReference type="GO" id="GO:0003700">
    <property type="term" value="F:DNA-binding transcription factor activity"/>
    <property type="evidence" value="ECO:0007669"/>
    <property type="project" value="TreeGrafter"/>
</dbReference>
<dbReference type="PROSITE" id="PS51197">
    <property type="entry name" value="HTH_RRF2_2"/>
    <property type="match status" value="1"/>
</dbReference>
<feature type="compositionally biased region" description="Basic and acidic residues" evidence="2">
    <location>
        <begin position="160"/>
        <end position="173"/>
    </location>
</feature>
<feature type="region of interest" description="Disordered" evidence="2">
    <location>
        <begin position="153"/>
        <end position="173"/>
    </location>
</feature>
<dbReference type="EMBL" id="RIBS01000004">
    <property type="protein sequence ID" value="RNF83829.1"/>
    <property type="molecule type" value="Genomic_DNA"/>
</dbReference>
<dbReference type="SUPFAM" id="SSF46785">
    <property type="entry name" value="Winged helix' DNA-binding domain"/>
    <property type="match status" value="1"/>
</dbReference>
<protein>
    <submittedName>
        <fullName evidence="3">Rrf2 family transcriptional regulator</fullName>
    </submittedName>
</protein>
<proteinExistence type="predicted"/>
<dbReference type="InterPro" id="IPR000944">
    <property type="entry name" value="Tscrpt_reg_Rrf2"/>
</dbReference>
<dbReference type="PANTHER" id="PTHR33221">
    <property type="entry name" value="WINGED HELIX-TURN-HELIX TRANSCRIPTIONAL REGULATOR, RRF2 FAMILY"/>
    <property type="match status" value="1"/>
</dbReference>
<reference evidence="3 4" key="1">
    <citation type="submission" date="2018-11" db="EMBL/GenBank/DDBJ databases">
        <title>Lysobacter cryohumiis sp. nov., isolated from soil in the Tianshan Mountains, Xinjiang, China.</title>
        <authorList>
            <person name="Luo Y."/>
            <person name="Sheng H."/>
        </authorList>
    </citation>
    <scope>NUCLEOTIDE SEQUENCE [LARGE SCALE GENOMIC DNA]</scope>
    <source>
        <strain evidence="3 4">ZS60</strain>
    </source>
</reference>
<sequence length="173" mass="18523">MLTNKAKYGLRAMCALTGSAEDWLQAHAIAARANVPPKFLEAILVDLRKAALVRSRRGQTGGHALARAADAIMVGDVIRAIDGPLAPVRCASITAYRPCHDCADPSRCAVRALMRETRQALSGVLDHCSLATLAQRAGQETWMQSAIGDVPVGRISRRRNAPDATRDAEPIST</sequence>
<evidence type="ECO:0000313" key="3">
    <source>
        <dbReference type="EMBL" id="RNF83829.1"/>
    </source>
</evidence>
<dbReference type="OrthoDB" id="9808360at2"/>
<name>A0A3M8SRB4_9GAMM</name>